<name>A0A7Y7UKH6_LACRH</name>
<sequence length="163" mass="18402">MATLYKLKTEEQQVLDLGEQGKIDPQVFNDTLESIQGTIEEKLVSYIKVAEEADAKVAALKKKRDAFNERLKSNQRLSDRLRATVLNEMVTRGSQSIEDSDVSIKVRKKPASVEVFDAEKLPAYLWREKTQMVPDKSEIAKRLKAGDDIDGARLVPGNRLEVK</sequence>
<gene>
    <name evidence="1" type="ORF">HWN39_10540</name>
</gene>
<comment type="caution">
    <text evidence="1">The sequence shown here is derived from an EMBL/GenBank/DDBJ whole genome shotgun (WGS) entry which is preliminary data.</text>
</comment>
<dbReference type="RefSeq" id="WP_176818359.1">
    <property type="nucleotide sequence ID" value="NZ_JABXWP010000016.1"/>
</dbReference>
<dbReference type="Pfam" id="PF05565">
    <property type="entry name" value="Sipho_Gp157"/>
    <property type="match status" value="1"/>
</dbReference>
<reference evidence="1 2" key="1">
    <citation type="submission" date="2020-06" db="EMBL/GenBank/DDBJ databases">
        <title>Lactobacillus rhamnosus QC,genome.</title>
        <authorList>
            <person name="Yi H."/>
            <person name="Jin M."/>
        </authorList>
    </citation>
    <scope>NUCLEOTIDE SEQUENCE [LARGE SCALE GENOMIC DNA]</scope>
    <source>
        <strain evidence="1 2">QC</strain>
    </source>
</reference>
<dbReference type="AlphaFoldDB" id="A0A7Y7UKH6"/>
<proteinExistence type="predicted"/>
<protein>
    <submittedName>
        <fullName evidence="1">Siphovirus Gp157 family protein</fullName>
    </submittedName>
</protein>
<dbReference type="Proteomes" id="UP000542889">
    <property type="component" value="Unassembled WGS sequence"/>
</dbReference>
<organism evidence="1 2">
    <name type="scientific">Lacticaseibacillus rhamnosus</name>
    <name type="common">Lactobacillus rhamnosus</name>
    <dbReference type="NCBI Taxonomy" id="47715"/>
    <lineage>
        <taxon>Bacteria</taxon>
        <taxon>Bacillati</taxon>
        <taxon>Bacillota</taxon>
        <taxon>Bacilli</taxon>
        <taxon>Lactobacillales</taxon>
        <taxon>Lactobacillaceae</taxon>
        <taxon>Lacticaseibacillus</taxon>
    </lineage>
</organism>
<accession>A0A7Y7UKH6</accession>
<dbReference type="EMBL" id="JABXWP010000016">
    <property type="protein sequence ID" value="NVO88916.1"/>
    <property type="molecule type" value="Genomic_DNA"/>
</dbReference>
<evidence type="ECO:0000313" key="2">
    <source>
        <dbReference type="Proteomes" id="UP000542889"/>
    </source>
</evidence>
<dbReference type="InterPro" id="IPR008840">
    <property type="entry name" value="Sipho_Gp157"/>
</dbReference>
<evidence type="ECO:0000313" key="1">
    <source>
        <dbReference type="EMBL" id="NVO88916.1"/>
    </source>
</evidence>